<dbReference type="Proteomes" id="UP000486351">
    <property type="component" value="Unassembled WGS sequence"/>
</dbReference>
<evidence type="ECO:0000313" key="4">
    <source>
        <dbReference type="Proteomes" id="UP000486351"/>
    </source>
</evidence>
<gene>
    <name evidence="2" type="ORF">PF008_g26609</name>
    <name evidence="1" type="ORF">PF009_g21517</name>
</gene>
<dbReference type="EMBL" id="QXGF01001697">
    <property type="protein sequence ID" value="KAE8928337.1"/>
    <property type="molecule type" value="Genomic_DNA"/>
</dbReference>
<dbReference type="EMBL" id="QXFY01003284">
    <property type="protein sequence ID" value="KAE9286686.1"/>
    <property type="molecule type" value="Genomic_DNA"/>
</dbReference>
<evidence type="ECO:0000313" key="1">
    <source>
        <dbReference type="EMBL" id="KAE8928337.1"/>
    </source>
</evidence>
<sequence>MCTAICVKDQLPMWLGWRSFVASFAFVENTACMYMGEDKLAHSITSRQINDARYKLSSYIIHDVFEHAPDWHSALTSFQLFNAGKMTSEEFHCCGMTSFLCEFHIL</sequence>
<dbReference type="Proteomes" id="UP000429523">
    <property type="component" value="Unassembled WGS sequence"/>
</dbReference>
<name>A0A6A3E7N5_9STRA</name>
<accession>A0A6A3E7N5</accession>
<reference evidence="1 3" key="1">
    <citation type="submission" date="2018-08" db="EMBL/GenBank/DDBJ databases">
        <title>Genomic investigation of the strawberry pathogen Phytophthora fragariae indicates pathogenicity is determined by transcriptional variation in three key races.</title>
        <authorList>
            <person name="Adams T.M."/>
            <person name="Armitage A.D."/>
            <person name="Sobczyk M.K."/>
            <person name="Bates H.J."/>
            <person name="Dunwell J.M."/>
            <person name="Nellist C.F."/>
            <person name="Harrison R.J."/>
        </authorList>
    </citation>
    <scope>NUCLEOTIDE SEQUENCE [LARGE SCALE GENOMIC DNA]</scope>
    <source>
        <strain evidence="2 4">NOV-77</strain>
        <strain evidence="1 3">NOV-9</strain>
    </source>
</reference>
<organism evidence="1 3">
    <name type="scientific">Phytophthora fragariae</name>
    <dbReference type="NCBI Taxonomy" id="53985"/>
    <lineage>
        <taxon>Eukaryota</taxon>
        <taxon>Sar</taxon>
        <taxon>Stramenopiles</taxon>
        <taxon>Oomycota</taxon>
        <taxon>Peronosporomycetes</taxon>
        <taxon>Peronosporales</taxon>
        <taxon>Peronosporaceae</taxon>
        <taxon>Phytophthora</taxon>
    </lineage>
</organism>
<evidence type="ECO:0000313" key="3">
    <source>
        <dbReference type="Proteomes" id="UP000429523"/>
    </source>
</evidence>
<protein>
    <submittedName>
        <fullName evidence="1">Uncharacterized protein</fullName>
    </submittedName>
</protein>
<dbReference type="AlphaFoldDB" id="A0A6A3E7N5"/>
<comment type="caution">
    <text evidence="1">The sequence shown here is derived from an EMBL/GenBank/DDBJ whole genome shotgun (WGS) entry which is preliminary data.</text>
</comment>
<evidence type="ECO:0000313" key="2">
    <source>
        <dbReference type="EMBL" id="KAE9286686.1"/>
    </source>
</evidence>
<proteinExistence type="predicted"/>